<dbReference type="Proteomes" id="UP000499080">
    <property type="component" value="Unassembled WGS sequence"/>
</dbReference>
<dbReference type="EMBL" id="BGPR01000588">
    <property type="protein sequence ID" value="GBM27518.1"/>
    <property type="molecule type" value="Genomic_DNA"/>
</dbReference>
<feature type="signal peptide" evidence="1">
    <location>
        <begin position="1"/>
        <end position="27"/>
    </location>
</feature>
<keyword evidence="1" id="KW-0732">Signal</keyword>
<comment type="caution">
    <text evidence="2">The sequence shown here is derived from an EMBL/GenBank/DDBJ whole genome shotgun (WGS) entry which is preliminary data.</text>
</comment>
<proteinExistence type="predicted"/>
<reference evidence="2 3" key="1">
    <citation type="journal article" date="2019" name="Sci. Rep.">
        <title>Orb-weaving spider Araneus ventricosus genome elucidates the spidroin gene catalogue.</title>
        <authorList>
            <person name="Kono N."/>
            <person name="Nakamura H."/>
            <person name="Ohtoshi R."/>
            <person name="Moran D.A.P."/>
            <person name="Shinohara A."/>
            <person name="Yoshida Y."/>
            <person name="Fujiwara M."/>
            <person name="Mori M."/>
            <person name="Tomita M."/>
            <person name="Arakawa K."/>
        </authorList>
    </citation>
    <scope>NUCLEOTIDE SEQUENCE [LARGE SCALE GENOMIC DNA]</scope>
</reference>
<keyword evidence="3" id="KW-1185">Reference proteome</keyword>
<accession>A0A4Y2EHG2</accession>
<dbReference type="AlphaFoldDB" id="A0A4Y2EHG2"/>
<evidence type="ECO:0000256" key="1">
    <source>
        <dbReference type="SAM" id="SignalP"/>
    </source>
</evidence>
<feature type="chain" id="PRO_5021441034" description="DUF19 domain-containing protein" evidence="1">
    <location>
        <begin position="28"/>
        <end position="167"/>
    </location>
</feature>
<organism evidence="2 3">
    <name type="scientific">Araneus ventricosus</name>
    <name type="common">Orbweaver spider</name>
    <name type="synonym">Epeira ventricosa</name>
    <dbReference type="NCBI Taxonomy" id="182803"/>
    <lineage>
        <taxon>Eukaryota</taxon>
        <taxon>Metazoa</taxon>
        <taxon>Ecdysozoa</taxon>
        <taxon>Arthropoda</taxon>
        <taxon>Chelicerata</taxon>
        <taxon>Arachnida</taxon>
        <taxon>Araneae</taxon>
        <taxon>Araneomorphae</taxon>
        <taxon>Entelegynae</taxon>
        <taxon>Araneoidea</taxon>
        <taxon>Araneidae</taxon>
        <taxon>Araneus</taxon>
    </lineage>
</organism>
<evidence type="ECO:0000313" key="3">
    <source>
        <dbReference type="Proteomes" id="UP000499080"/>
    </source>
</evidence>
<evidence type="ECO:0008006" key="4">
    <source>
        <dbReference type="Google" id="ProtNLM"/>
    </source>
</evidence>
<dbReference type="OrthoDB" id="6421552at2759"/>
<gene>
    <name evidence="2" type="ORF">AVEN_257839_1</name>
</gene>
<name>A0A4Y2EHG2_ARAVE</name>
<protein>
    <recommendedName>
        <fullName evidence="4">DUF19 domain-containing protein</fullName>
    </recommendedName>
</protein>
<evidence type="ECO:0000313" key="2">
    <source>
        <dbReference type="EMBL" id="GBM27518.1"/>
    </source>
</evidence>
<sequence>MMNLYLKLLHIYLACNLLALAPYFVTSDDSGDETLNFEELEKCFRTVTCDLGDEAFEVTRKCYDILEEENFKFVVNLVKQSAEKAGMQLVADDLDGLHGEYCAFTEEQKTTMYEYNAEPLMDELGAICCNLKKRKQCKNFKSFLRCGLEFVGDFASEGKCQVNGFNK</sequence>